<sequence length="110" mass="12572">MIKHIVMWKTAGKTREQRLNNAHRVKSAFEGLRGKIPGLLVLEIGIDISQIDYACDVVLYTEFTDTAALTHYATHAEHMRVRDELEGLRISRHQVDYLSDNAVEVPDKIK</sequence>
<dbReference type="Pfam" id="PF07876">
    <property type="entry name" value="Dabb"/>
    <property type="match status" value="1"/>
</dbReference>
<evidence type="ECO:0000313" key="2">
    <source>
        <dbReference type="EMBL" id="SUD31465.1"/>
    </source>
</evidence>
<name>A0A379IF59_PSEFL</name>
<dbReference type="PANTHER" id="PTHR37832">
    <property type="entry name" value="BLL2683 PROTEIN"/>
    <property type="match status" value="1"/>
</dbReference>
<protein>
    <submittedName>
        <fullName evidence="2">Stress responsive alpha-beta barrel domain-containing protein</fullName>
    </submittedName>
</protein>
<dbReference type="EMBL" id="UGUS01000002">
    <property type="protein sequence ID" value="SUD31465.1"/>
    <property type="molecule type" value="Genomic_DNA"/>
</dbReference>
<dbReference type="SMART" id="SM00886">
    <property type="entry name" value="Dabb"/>
    <property type="match status" value="1"/>
</dbReference>
<organism evidence="2 3">
    <name type="scientific">Pseudomonas fluorescens</name>
    <dbReference type="NCBI Taxonomy" id="294"/>
    <lineage>
        <taxon>Bacteria</taxon>
        <taxon>Pseudomonadati</taxon>
        <taxon>Pseudomonadota</taxon>
        <taxon>Gammaproteobacteria</taxon>
        <taxon>Pseudomonadales</taxon>
        <taxon>Pseudomonadaceae</taxon>
        <taxon>Pseudomonas</taxon>
    </lineage>
</organism>
<gene>
    <name evidence="2" type="ORF">NCTC10392_03396</name>
</gene>
<feature type="domain" description="Stress-response A/B barrel" evidence="1">
    <location>
        <begin position="2"/>
        <end position="97"/>
    </location>
</feature>
<dbReference type="Gene3D" id="3.30.70.100">
    <property type="match status" value="1"/>
</dbReference>
<dbReference type="RefSeq" id="WP_220273122.1">
    <property type="nucleotide sequence ID" value="NZ_UGUS01000002.1"/>
</dbReference>
<accession>A0A379IF59</accession>
<dbReference type="Proteomes" id="UP000255125">
    <property type="component" value="Unassembled WGS sequence"/>
</dbReference>
<dbReference type="InterPro" id="IPR013097">
    <property type="entry name" value="Dabb"/>
</dbReference>
<reference evidence="2 3" key="1">
    <citation type="submission" date="2018-06" db="EMBL/GenBank/DDBJ databases">
        <authorList>
            <consortium name="Pathogen Informatics"/>
            <person name="Doyle S."/>
        </authorList>
    </citation>
    <scope>NUCLEOTIDE SEQUENCE [LARGE SCALE GENOMIC DNA]</scope>
    <source>
        <strain evidence="2 3">NCTC10392</strain>
    </source>
</reference>
<evidence type="ECO:0000259" key="1">
    <source>
        <dbReference type="PROSITE" id="PS51502"/>
    </source>
</evidence>
<evidence type="ECO:0000313" key="3">
    <source>
        <dbReference type="Proteomes" id="UP000255125"/>
    </source>
</evidence>
<dbReference type="PROSITE" id="PS51502">
    <property type="entry name" value="S_R_A_B_BARREL"/>
    <property type="match status" value="1"/>
</dbReference>
<dbReference type="AlphaFoldDB" id="A0A379IF59"/>
<proteinExistence type="predicted"/>
<dbReference type="InterPro" id="IPR011008">
    <property type="entry name" value="Dimeric_a/b-barrel"/>
</dbReference>
<dbReference type="SUPFAM" id="SSF54909">
    <property type="entry name" value="Dimeric alpha+beta barrel"/>
    <property type="match status" value="1"/>
</dbReference>
<dbReference type="PANTHER" id="PTHR37832:SF1">
    <property type="entry name" value="STRESS-RESPONSE A_B BARREL DOMAIN-CONTAINING PROTEIN"/>
    <property type="match status" value="1"/>
</dbReference>